<evidence type="ECO:0000256" key="6">
    <source>
        <dbReference type="ARBA" id="ARBA00035254"/>
    </source>
</evidence>
<dbReference type="Gene3D" id="1.10.1050.10">
    <property type="entry name" value="Ribosomal Protein S4 Delta 41, Chain A, domain 1"/>
    <property type="match status" value="1"/>
</dbReference>
<proteinExistence type="inferred from homology"/>
<reference evidence="11" key="1">
    <citation type="submission" date="2017-09" db="EMBL/GenBank/DDBJ databases">
        <title>Depth-based differentiation of microbial function through sediment-hosted aquifers and enrichment of novel symbionts in the deep terrestrial subsurface.</title>
        <authorList>
            <person name="Probst A.J."/>
            <person name="Ladd B."/>
            <person name="Jarett J.K."/>
            <person name="Geller-Mcgrath D.E."/>
            <person name="Sieber C.M.K."/>
            <person name="Emerson J.B."/>
            <person name="Anantharaman K."/>
            <person name="Thomas B.C."/>
            <person name="Malmstrom R."/>
            <person name="Stieglmeier M."/>
            <person name="Klingl A."/>
            <person name="Woyke T."/>
            <person name="Ryan C.M."/>
            <person name="Banfield J.F."/>
        </authorList>
    </citation>
    <scope>NUCLEOTIDE SEQUENCE [LARGE SCALE GENOMIC DNA]</scope>
</reference>
<dbReference type="InterPro" id="IPR005709">
    <property type="entry name" value="Ribosomal_uS4_bac-type"/>
</dbReference>
<feature type="domain" description="RNA-binding S4" evidence="8">
    <location>
        <begin position="90"/>
        <end position="155"/>
    </location>
</feature>
<evidence type="ECO:0000256" key="3">
    <source>
        <dbReference type="ARBA" id="ARBA00022884"/>
    </source>
</evidence>
<comment type="function">
    <text evidence="7">With S5 and S12 plays an important role in translational accuracy.</text>
</comment>
<comment type="similarity">
    <text evidence="1 7">Belongs to the universal ribosomal protein uS4 family.</text>
</comment>
<evidence type="ECO:0000313" key="11">
    <source>
        <dbReference type="Proteomes" id="UP000228626"/>
    </source>
</evidence>
<dbReference type="PANTHER" id="PTHR11831">
    <property type="entry name" value="30S 40S RIBOSOMAL PROTEIN"/>
    <property type="match status" value="1"/>
</dbReference>
<dbReference type="NCBIfam" id="TIGR01017">
    <property type="entry name" value="rpsD_bact"/>
    <property type="match status" value="1"/>
</dbReference>
<evidence type="ECO:0000256" key="5">
    <source>
        <dbReference type="ARBA" id="ARBA00023274"/>
    </source>
</evidence>
<dbReference type="SMART" id="SM00363">
    <property type="entry name" value="S4"/>
    <property type="match status" value="1"/>
</dbReference>
<keyword evidence="3 7" id="KW-0694">RNA-binding</keyword>
<dbReference type="Proteomes" id="UP000228626">
    <property type="component" value="Unassembled WGS sequence"/>
</dbReference>
<protein>
    <recommendedName>
        <fullName evidence="6 7">Small ribosomal subunit protein uS4</fullName>
    </recommendedName>
</protein>
<comment type="subunit">
    <text evidence="7">Part of the 30S ribosomal subunit. Contacts protein S5. The interaction surface between S4 and S5 is involved in control of translational fidelity.</text>
</comment>
<gene>
    <name evidence="7" type="primary">rpsD</name>
    <name evidence="10" type="ORF">COT99_02905</name>
</gene>
<dbReference type="CDD" id="cd00165">
    <property type="entry name" value="S4"/>
    <property type="match status" value="1"/>
</dbReference>
<evidence type="ECO:0000256" key="7">
    <source>
        <dbReference type="HAMAP-Rule" id="MF_01306"/>
    </source>
</evidence>
<dbReference type="GO" id="GO:0015935">
    <property type="term" value="C:small ribosomal subunit"/>
    <property type="evidence" value="ECO:0007669"/>
    <property type="project" value="InterPro"/>
</dbReference>
<dbReference type="InterPro" id="IPR022801">
    <property type="entry name" value="Ribosomal_uS4"/>
</dbReference>
<sequence>MKSYTHKMCRRLGVKLCQSEKCPVSRRNYPPGVHGPKGRPRTTEYGMQLAEKQKAKVVYNLLEKQFRLTFAKAEKMPGDIGNNLVTLLETRFDNIIYRAGLAVTRSQARQLVNHGHFLINSKKVNIPSYILKTGDMIALHKGSDGNKYFKKRLTELKMDKIPGWLHLDTGKSEIKVLHQPGESDVERLFSTQAIIEYYSRR</sequence>
<dbReference type="NCBIfam" id="NF003717">
    <property type="entry name" value="PRK05327.1"/>
    <property type="match status" value="1"/>
</dbReference>
<evidence type="ECO:0000256" key="2">
    <source>
        <dbReference type="ARBA" id="ARBA00022730"/>
    </source>
</evidence>
<dbReference type="InterPro" id="IPR001912">
    <property type="entry name" value="Ribosomal_uS4_N"/>
</dbReference>
<dbReference type="SMART" id="SM01390">
    <property type="entry name" value="Ribosomal_S4"/>
    <property type="match status" value="1"/>
</dbReference>
<dbReference type="GO" id="GO:0042274">
    <property type="term" value="P:ribosomal small subunit biogenesis"/>
    <property type="evidence" value="ECO:0007669"/>
    <property type="project" value="TreeGrafter"/>
</dbReference>
<dbReference type="PROSITE" id="PS50889">
    <property type="entry name" value="S4"/>
    <property type="match status" value="1"/>
</dbReference>
<evidence type="ECO:0000259" key="9">
    <source>
        <dbReference type="SMART" id="SM01390"/>
    </source>
</evidence>
<dbReference type="PANTHER" id="PTHR11831:SF4">
    <property type="entry name" value="SMALL RIBOSOMAL SUBUNIT PROTEIN US4M"/>
    <property type="match status" value="1"/>
</dbReference>
<dbReference type="AlphaFoldDB" id="A0A2H0V1V0"/>
<evidence type="ECO:0000256" key="4">
    <source>
        <dbReference type="ARBA" id="ARBA00022980"/>
    </source>
</evidence>
<dbReference type="InterPro" id="IPR036986">
    <property type="entry name" value="S4_RNA-bd_sf"/>
</dbReference>
<dbReference type="Pfam" id="PF01479">
    <property type="entry name" value="S4"/>
    <property type="match status" value="1"/>
</dbReference>
<organism evidence="10 11">
    <name type="scientific">Candidatus Falkowbacteria bacterium CG10_big_fil_rev_8_21_14_0_10_43_10</name>
    <dbReference type="NCBI Taxonomy" id="1974567"/>
    <lineage>
        <taxon>Bacteria</taxon>
        <taxon>Candidatus Falkowiibacteriota</taxon>
    </lineage>
</organism>
<name>A0A2H0V1V0_9BACT</name>
<dbReference type="SUPFAM" id="SSF55174">
    <property type="entry name" value="Alpha-L RNA-binding motif"/>
    <property type="match status" value="1"/>
</dbReference>
<dbReference type="GO" id="GO:0006412">
    <property type="term" value="P:translation"/>
    <property type="evidence" value="ECO:0007669"/>
    <property type="project" value="UniProtKB-UniRule"/>
</dbReference>
<evidence type="ECO:0000256" key="1">
    <source>
        <dbReference type="ARBA" id="ARBA00007465"/>
    </source>
</evidence>
<dbReference type="EMBL" id="PFAR01000035">
    <property type="protein sequence ID" value="PIR93057.1"/>
    <property type="molecule type" value="Genomic_DNA"/>
</dbReference>
<comment type="function">
    <text evidence="7">One of the primary rRNA binding proteins, it binds directly to 16S rRNA where it nucleates assembly of the body of the 30S subunit.</text>
</comment>
<keyword evidence="4 7" id="KW-0689">Ribosomal protein</keyword>
<dbReference type="GO" id="GO:0003735">
    <property type="term" value="F:structural constituent of ribosome"/>
    <property type="evidence" value="ECO:0007669"/>
    <property type="project" value="InterPro"/>
</dbReference>
<dbReference type="FunFam" id="3.10.290.10:FF:000001">
    <property type="entry name" value="30S ribosomal protein S4"/>
    <property type="match status" value="1"/>
</dbReference>
<dbReference type="HAMAP" id="MF_01306_B">
    <property type="entry name" value="Ribosomal_uS4_B"/>
    <property type="match status" value="1"/>
</dbReference>
<dbReference type="GO" id="GO:0019843">
    <property type="term" value="F:rRNA binding"/>
    <property type="evidence" value="ECO:0007669"/>
    <property type="project" value="UniProtKB-UniRule"/>
</dbReference>
<comment type="caution">
    <text evidence="10">The sequence shown here is derived from an EMBL/GenBank/DDBJ whole genome shotgun (WGS) entry which is preliminary data.</text>
</comment>
<evidence type="ECO:0000313" key="10">
    <source>
        <dbReference type="EMBL" id="PIR93057.1"/>
    </source>
</evidence>
<dbReference type="Pfam" id="PF00163">
    <property type="entry name" value="Ribosomal_S4"/>
    <property type="match status" value="1"/>
</dbReference>
<dbReference type="Gene3D" id="3.10.290.10">
    <property type="entry name" value="RNA-binding S4 domain"/>
    <property type="match status" value="1"/>
</dbReference>
<dbReference type="InterPro" id="IPR002942">
    <property type="entry name" value="S4_RNA-bd"/>
</dbReference>
<keyword evidence="5 7" id="KW-0687">Ribonucleoprotein</keyword>
<evidence type="ECO:0000259" key="8">
    <source>
        <dbReference type="SMART" id="SM00363"/>
    </source>
</evidence>
<keyword evidence="2 7" id="KW-0699">rRNA-binding</keyword>
<accession>A0A2H0V1V0</accession>
<feature type="domain" description="Small ribosomal subunit protein uS4 N-terminal" evidence="9">
    <location>
        <begin position="3"/>
        <end position="89"/>
    </location>
</feature>